<feature type="region of interest" description="Disordered" evidence="1">
    <location>
        <begin position="418"/>
        <end position="441"/>
    </location>
</feature>
<dbReference type="OrthoDB" id="424310at2759"/>
<dbReference type="FunFam" id="3.20.180.20:FF:000002">
    <property type="entry name" value="Cytoplasmic dynein heavy chain 1"/>
    <property type="match status" value="1"/>
</dbReference>
<evidence type="ECO:0000313" key="3">
    <source>
        <dbReference type="EMBL" id="CEM16135.1"/>
    </source>
</evidence>
<dbReference type="InParanoid" id="A0A0G4FPW8"/>
<sequence>MYTHETVFSDYFTSSVVCNFASSVVCSCRLSTMMKEPDCEDWSIQRTYSNGEQQVFQEVVRGAWRQRSEAVRDSVKGSLHGGGGLHGRACLWAPERHLGVAARQSGGLPRTARAMLLGLRNHSDALTNAMLEFYRASRKRFTVDILTDEIKRLCRLRHLQCTDKFLEKVLQSRDFEQIVTDEAALMEREIPGNVRPKQAMVQQSLPADVSEEGGEDHPSKAHPLPPPPPPAGEDISAYISYQRRCSRRPSEQIVGRKAALMGRKTPNLKTQISQKDRSVSTFYIRSTHDVPSTAPPFHSNDLQRAYLSPFACRPPADTRPTTLPRGDVVPPEEKERIMKLVQDISKKLKELLPPTTAETQQLTPQYLYKEIRVADNPDVAAEVPQVMRQIIVRHNLLAQRLGQPLIEGYEGLLSELEAQTDGSSRPPKHHHQHQQQGTSVHDRLLGPRAAQQRSGGWWLAVDAAVRLKADNEPSQLKGSRRRFTYMQPREHLDNYLDDKQRKVDDREPDLVVLVMLPPVMQPEPFTNVYADIFGDVDEKPNEEDAPADAADQQPGQDQEDQDEMPGMEEEEGDERDDSTAVPEAADASSDEAGGAIDTPHSNHHHHHHQPTGSTAPPKSRDQRRKERRERRRAEEERLGSEKRTAKNAARRERRRKAARHPSPPARALRSCMRQGPTGRKTVGFRPLLEWTKYFAREEPPTAIKDLQVEVTGPSPPPAAAAKLPHEGFDPPSTPTRAHSPTLCQEEAPALPAKRIESYLCLHFILVCLCRPSTSLQQLAVFIDKQRQGGIQKSLDRLSDLLSKNLSDLLSKIQKALGDYLEKQRSNFARFYFVGDADLVEMIFNSRDVKMVQRHLNKMFAGITALEVDTEDPDQIVGMSCREDEVVHFKSAVKISDDPELSAWLSRVEQAMQNTLAALLEEVDTGDAEKTSPAGRKSIDKKTPSASTGLMGGLLFGKRKHASQEDAKAPGATMQEEDHGNRHYGLHDHIHMSEAGRMSIQQHGEQQHQVEQQRTTSRRSRPPRYSSRAAHTGVRGAQWMQQHLQQG</sequence>
<proteinExistence type="predicted"/>
<feature type="compositionally biased region" description="Low complexity" evidence="1">
    <location>
        <begin position="1000"/>
        <end position="1014"/>
    </location>
</feature>
<dbReference type="GO" id="GO:0030286">
    <property type="term" value="C:dynein complex"/>
    <property type="evidence" value="ECO:0007669"/>
    <property type="project" value="InterPro"/>
</dbReference>
<feature type="region of interest" description="Disordered" evidence="1">
    <location>
        <begin position="922"/>
        <end position="983"/>
    </location>
</feature>
<accession>A0A0G4FPW8</accession>
<organism evidence="3 4">
    <name type="scientific">Vitrella brassicaformis (strain CCMP3155)</name>
    <dbReference type="NCBI Taxonomy" id="1169540"/>
    <lineage>
        <taxon>Eukaryota</taxon>
        <taxon>Sar</taxon>
        <taxon>Alveolata</taxon>
        <taxon>Colpodellida</taxon>
        <taxon>Vitrellaceae</taxon>
        <taxon>Vitrella</taxon>
    </lineage>
</organism>
<dbReference type="Pfam" id="PF08393">
    <property type="entry name" value="DHC_N2"/>
    <property type="match status" value="1"/>
</dbReference>
<dbReference type="InterPro" id="IPR026983">
    <property type="entry name" value="DHC"/>
</dbReference>
<evidence type="ECO:0000259" key="2">
    <source>
        <dbReference type="Pfam" id="PF08393"/>
    </source>
</evidence>
<dbReference type="PANTHER" id="PTHR45703">
    <property type="entry name" value="DYNEIN HEAVY CHAIN"/>
    <property type="match status" value="1"/>
</dbReference>
<feature type="region of interest" description="Disordered" evidence="1">
    <location>
        <begin position="195"/>
        <end position="232"/>
    </location>
</feature>
<dbReference type="InterPro" id="IPR042228">
    <property type="entry name" value="Dynein_linker_3"/>
</dbReference>
<feature type="region of interest" description="Disordered" evidence="1">
    <location>
        <begin position="537"/>
        <end position="679"/>
    </location>
</feature>
<evidence type="ECO:0000313" key="4">
    <source>
        <dbReference type="Proteomes" id="UP000041254"/>
    </source>
</evidence>
<name>A0A0G4FPW8_VITBC</name>
<dbReference type="AlphaFoldDB" id="A0A0G4FPW8"/>
<reference evidence="3 4" key="1">
    <citation type="submission" date="2014-11" db="EMBL/GenBank/DDBJ databases">
        <authorList>
            <person name="Zhu J."/>
            <person name="Qi W."/>
            <person name="Song R."/>
        </authorList>
    </citation>
    <scope>NUCLEOTIDE SEQUENCE [LARGE SCALE GENOMIC DNA]</scope>
</reference>
<evidence type="ECO:0000256" key="1">
    <source>
        <dbReference type="SAM" id="MobiDB-lite"/>
    </source>
</evidence>
<keyword evidence="4" id="KW-1185">Reference proteome</keyword>
<dbReference type="PANTHER" id="PTHR45703:SF36">
    <property type="entry name" value="DYNEIN HEAVY CHAIN, CYTOPLASMIC"/>
    <property type="match status" value="1"/>
</dbReference>
<protein>
    <recommendedName>
        <fullName evidence="2">Dynein heavy chain linker domain-containing protein</fullName>
    </recommendedName>
</protein>
<dbReference type="EMBL" id="CDMY01000477">
    <property type="protein sequence ID" value="CEM16135.1"/>
    <property type="molecule type" value="Genomic_DNA"/>
</dbReference>
<dbReference type="STRING" id="1169540.A0A0G4FPW8"/>
<dbReference type="GO" id="GO:0051959">
    <property type="term" value="F:dynein light intermediate chain binding"/>
    <property type="evidence" value="ECO:0007669"/>
    <property type="project" value="InterPro"/>
</dbReference>
<dbReference type="VEuPathDB" id="CryptoDB:Vbra_682"/>
<dbReference type="Gene3D" id="3.20.180.20">
    <property type="entry name" value="Dynein heavy chain, N-terminal domain 2"/>
    <property type="match status" value="1"/>
</dbReference>
<feature type="compositionally biased region" description="Acidic residues" evidence="1">
    <location>
        <begin position="557"/>
        <end position="576"/>
    </location>
</feature>
<dbReference type="Proteomes" id="UP000041254">
    <property type="component" value="Unassembled WGS sequence"/>
</dbReference>
<feature type="compositionally biased region" description="Low complexity" evidence="1">
    <location>
        <begin position="547"/>
        <end position="556"/>
    </location>
</feature>
<dbReference type="GO" id="GO:0007018">
    <property type="term" value="P:microtubule-based movement"/>
    <property type="evidence" value="ECO:0007669"/>
    <property type="project" value="InterPro"/>
</dbReference>
<dbReference type="InterPro" id="IPR013602">
    <property type="entry name" value="Dynein_heavy_linker"/>
</dbReference>
<feature type="compositionally biased region" description="Basic and acidic residues" evidence="1">
    <location>
        <begin position="631"/>
        <end position="644"/>
    </location>
</feature>
<feature type="domain" description="Dynein heavy chain linker" evidence="2">
    <location>
        <begin position="803"/>
        <end position="921"/>
    </location>
</feature>
<feature type="region of interest" description="Disordered" evidence="1">
    <location>
        <begin position="999"/>
        <end position="1046"/>
    </location>
</feature>
<gene>
    <name evidence="3" type="ORF">Vbra_682</name>
</gene>
<dbReference type="GO" id="GO:0045505">
    <property type="term" value="F:dynein intermediate chain binding"/>
    <property type="evidence" value="ECO:0007669"/>
    <property type="project" value="InterPro"/>
</dbReference>
<feature type="compositionally biased region" description="Low complexity" evidence="1">
    <location>
        <begin position="583"/>
        <end position="595"/>
    </location>
</feature>